<evidence type="ECO:0000256" key="1">
    <source>
        <dbReference type="SAM" id="MobiDB-lite"/>
    </source>
</evidence>
<dbReference type="Gene3D" id="1.25.40.10">
    <property type="entry name" value="Tetratricopeptide repeat domain"/>
    <property type="match status" value="1"/>
</dbReference>
<dbReference type="Proteomes" id="UP001219525">
    <property type="component" value="Unassembled WGS sequence"/>
</dbReference>
<dbReference type="EMBL" id="JARJCW010000005">
    <property type="protein sequence ID" value="KAJ7224223.1"/>
    <property type="molecule type" value="Genomic_DNA"/>
</dbReference>
<evidence type="ECO:0000313" key="2">
    <source>
        <dbReference type="EMBL" id="KAJ7224223.1"/>
    </source>
</evidence>
<dbReference type="GO" id="GO:0005794">
    <property type="term" value="C:Golgi apparatus"/>
    <property type="evidence" value="ECO:0007669"/>
    <property type="project" value="TreeGrafter"/>
</dbReference>
<dbReference type="PANTHER" id="PTHR21581">
    <property type="entry name" value="D-ALANYL-D-ALANINE CARBOXYPEPTIDASE"/>
    <property type="match status" value="1"/>
</dbReference>
<name>A0AAD6YNA8_9AGAR</name>
<comment type="caution">
    <text evidence="2">The sequence shown here is derived from an EMBL/GenBank/DDBJ whole genome shotgun (WGS) entry which is preliminary data.</text>
</comment>
<dbReference type="InterPro" id="IPR011990">
    <property type="entry name" value="TPR-like_helical_dom_sf"/>
</dbReference>
<feature type="region of interest" description="Disordered" evidence="1">
    <location>
        <begin position="23"/>
        <end position="145"/>
    </location>
</feature>
<reference evidence="2" key="1">
    <citation type="submission" date="2023-03" db="EMBL/GenBank/DDBJ databases">
        <title>Massive genome expansion in bonnet fungi (Mycena s.s.) driven by repeated elements and novel gene families across ecological guilds.</title>
        <authorList>
            <consortium name="Lawrence Berkeley National Laboratory"/>
            <person name="Harder C.B."/>
            <person name="Miyauchi S."/>
            <person name="Viragh M."/>
            <person name="Kuo A."/>
            <person name="Thoen E."/>
            <person name="Andreopoulos B."/>
            <person name="Lu D."/>
            <person name="Skrede I."/>
            <person name="Drula E."/>
            <person name="Henrissat B."/>
            <person name="Morin E."/>
            <person name="Kohler A."/>
            <person name="Barry K."/>
            <person name="LaButti K."/>
            <person name="Morin E."/>
            <person name="Salamov A."/>
            <person name="Lipzen A."/>
            <person name="Mereny Z."/>
            <person name="Hegedus B."/>
            <person name="Baldrian P."/>
            <person name="Stursova M."/>
            <person name="Weitz H."/>
            <person name="Taylor A."/>
            <person name="Grigoriev I.V."/>
            <person name="Nagy L.G."/>
            <person name="Martin F."/>
            <person name="Kauserud H."/>
        </authorList>
    </citation>
    <scope>NUCLEOTIDE SEQUENCE</scope>
    <source>
        <strain evidence="2">9144</strain>
    </source>
</reference>
<organism evidence="2 3">
    <name type="scientific">Mycena pura</name>
    <dbReference type="NCBI Taxonomy" id="153505"/>
    <lineage>
        <taxon>Eukaryota</taxon>
        <taxon>Fungi</taxon>
        <taxon>Dikarya</taxon>
        <taxon>Basidiomycota</taxon>
        <taxon>Agaricomycotina</taxon>
        <taxon>Agaricomycetes</taxon>
        <taxon>Agaricomycetidae</taxon>
        <taxon>Agaricales</taxon>
        <taxon>Marasmiineae</taxon>
        <taxon>Mycenaceae</taxon>
        <taxon>Mycena</taxon>
    </lineage>
</organism>
<sequence length="519" mass="57419">MAEAKSAKCLQFFREHAVAGKSFKAKDREQEFMSEQLSEEGAGASNALDLEETAGPEPMFTSPPAVYIEPDVPDPFLIDDEDISDSESESTPTESQHTIAPVQDVSLSAPPVPTSPNPLGSPLQPLNLNKDVPRPPQSDSDEEDAPEIYLPGLCIPTMFLPIPNTDPLSTLLNKYIHPPDKRPVRDLNGDWQRTDFHNLVMSNSWRALARMARDRIVTSDPENLTLILGLWYLRLSSLARLRLFNQTTAECTNLFSLLNAVEPVTTRAWLFDRILPFELEVINARLKYWAGDHMGYLDALYVLLRKCKLSSRRAKGESTAVAMWKERGARICLIIASQFIEMKDFAAATKLLEPLCEQGPAAASPALHSAIARIYLQCGHLAMAGRHFELASADPDIPPSMKQMNAALLAAAEGDWSQASEILRSVVLEDSPERYIAANNLCVALLSQGKVKEGIEVMERALEESSESVVIAEPFLFNLSTLYELRSATAVENKRNLLIEVAKWSGDGLKTTCLKMPTN</sequence>
<gene>
    <name evidence="2" type="ORF">GGX14DRAFT_539933</name>
</gene>
<keyword evidence="3" id="KW-1185">Reference proteome</keyword>
<evidence type="ECO:0000313" key="3">
    <source>
        <dbReference type="Proteomes" id="UP001219525"/>
    </source>
</evidence>
<evidence type="ECO:0008006" key="4">
    <source>
        <dbReference type="Google" id="ProtNLM"/>
    </source>
</evidence>
<proteinExistence type="predicted"/>
<dbReference type="PANTHER" id="PTHR21581:SF6">
    <property type="entry name" value="TRAFFICKING PROTEIN PARTICLE COMPLEX SUBUNIT 12"/>
    <property type="match status" value="1"/>
</dbReference>
<dbReference type="SUPFAM" id="SSF81901">
    <property type="entry name" value="HCP-like"/>
    <property type="match status" value="1"/>
</dbReference>
<dbReference type="AlphaFoldDB" id="A0AAD6YNA8"/>
<dbReference type="GO" id="GO:0030008">
    <property type="term" value="C:TRAPP complex"/>
    <property type="evidence" value="ECO:0007669"/>
    <property type="project" value="TreeGrafter"/>
</dbReference>
<feature type="compositionally biased region" description="Acidic residues" evidence="1">
    <location>
        <begin position="77"/>
        <end position="88"/>
    </location>
</feature>
<protein>
    <recommendedName>
        <fullName evidence="4">Trafficking protein particle complex subunit 12</fullName>
    </recommendedName>
</protein>
<accession>A0AAD6YNA8</accession>